<dbReference type="SUPFAM" id="SSF48452">
    <property type="entry name" value="TPR-like"/>
    <property type="match status" value="2"/>
</dbReference>
<dbReference type="InterPro" id="IPR049052">
    <property type="entry name" value="nSTAND1"/>
</dbReference>
<dbReference type="InterPro" id="IPR059179">
    <property type="entry name" value="MLKL-like_MCAfunc"/>
</dbReference>
<dbReference type="AlphaFoldDB" id="A0A165YNT6"/>
<gene>
    <name evidence="2" type="ORF">SISSUDRAFT_1054228</name>
</gene>
<evidence type="ECO:0000313" key="2">
    <source>
        <dbReference type="EMBL" id="KZT33443.1"/>
    </source>
</evidence>
<dbReference type="InterPro" id="IPR019734">
    <property type="entry name" value="TPR_rpt"/>
</dbReference>
<dbReference type="InterPro" id="IPR036537">
    <property type="entry name" value="Adaptor_Cbl_N_dom_sf"/>
</dbReference>
<dbReference type="Proteomes" id="UP000076798">
    <property type="component" value="Unassembled WGS sequence"/>
</dbReference>
<dbReference type="Gene3D" id="1.25.40.10">
    <property type="entry name" value="Tetratricopeptide repeat domain"/>
    <property type="match status" value="2"/>
</dbReference>
<reference evidence="2 3" key="1">
    <citation type="journal article" date="2016" name="Mol. Biol. Evol.">
        <title>Comparative Genomics of Early-Diverging Mushroom-Forming Fungi Provides Insights into the Origins of Lignocellulose Decay Capabilities.</title>
        <authorList>
            <person name="Nagy L.G."/>
            <person name="Riley R."/>
            <person name="Tritt A."/>
            <person name="Adam C."/>
            <person name="Daum C."/>
            <person name="Floudas D."/>
            <person name="Sun H."/>
            <person name="Yadav J.S."/>
            <person name="Pangilinan J."/>
            <person name="Larsson K.H."/>
            <person name="Matsuura K."/>
            <person name="Barry K."/>
            <person name="Labutti K."/>
            <person name="Kuo R."/>
            <person name="Ohm R.A."/>
            <person name="Bhattacharya S.S."/>
            <person name="Shirouzu T."/>
            <person name="Yoshinaga Y."/>
            <person name="Martin F.M."/>
            <person name="Grigoriev I.V."/>
            <person name="Hibbett D.S."/>
        </authorList>
    </citation>
    <scope>NUCLEOTIDE SEQUENCE [LARGE SCALE GENOMIC DNA]</scope>
    <source>
        <strain evidence="2 3">HHB10207 ss-3</strain>
    </source>
</reference>
<evidence type="ECO:0000259" key="1">
    <source>
        <dbReference type="Pfam" id="PF20703"/>
    </source>
</evidence>
<dbReference type="PANTHER" id="PTHR47691">
    <property type="entry name" value="REGULATOR-RELATED"/>
    <property type="match status" value="1"/>
</dbReference>
<accession>A0A165YNT6</accession>
<dbReference type="PANTHER" id="PTHR47691:SF3">
    <property type="entry name" value="HTH-TYPE TRANSCRIPTIONAL REGULATOR RV0890C-RELATED"/>
    <property type="match status" value="1"/>
</dbReference>
<dbReference type="GO" id="GO:0007166">
    <property type="term" value="P:cell surface receptor signaling pathway"/>
    <property type="evidence" value="ECO:0007669"/>
    <property type="project" value="InterPro"/>
</dbReference>
<dbReference type="InterPro" id="IPR011990">
    <property type="entry name" value="TPR-like_helical_dom_sf"/>
</dbReference>
<dbReference type="Pfam" id="PF13181">
    <property type="entry name" value="TPR_8"/>
    <property type="match status" value="1"/>
</dbReference>
<dbReference type="Gene3D" id="3.40.50.300">
    <property type="entry name" value="P-loop containing nucleotide triphosphate hydrolases"/>
    <property type="match status" value="1"/>
</dbReference>
<evidence type="ECO:0000313" key="3">
    <source>
        <dbReference type="Proteomes" id="UP000076798"/>
    </source>
</evidence>
<protein>
    <submittedName>
        <fullName evidence="2">TPR-like protein</fullName>
    </submittedName>
</protein>
<dbReference type="Gene3D" id="1.20.930.20">
    <property type="entry name" value="Adaptor protein Cbl, N-terminal domain"/>
    <property type="match status" value="1"/>
</dbReference>
<dbReference type="CDD" id="cd21037">
    <property type="entry name" value="MLKL_NTD"/>
    <property type="match status" value="1"/>
</dbReference>
<dbReference type="SMART" id="SM00028">
    <property type="entry name" value="TPR"/>
    <property type="match status" value="7"/>
</dbReference>
<dbReference type="SUPFAM" id="SSF52540">
    <property type="entry name" value="P-loop containing nucleoside triphosphate hydrolases"/>
    <property type="match status" value="1"/>
</dbReference>
<sequence length="1036" mass="115157">MGPQIRSKSSNVDNGTLLRGLKGIADSTSIPYAQAIAGLALLIYDASQKVQSHHEDVKRLSERVIEVAMTVASSISTAADTSEDLVRNVGILLRSLEQIENSLRTSSKKKWSRFLRSTTTAASIAQCEDQFEQSIAIFLLQTQLNNVRLCDRMNDFEGSLCGELEFSMKEIRGKEALSMSNKLTCAPSPDRIPRSLLPPPPQVFHGRDAFIEQAIGQLSKSESAYCAIIGPGGIGKSSLALKIVHEPQIVNIFGDSRHFISCESVTDSETLISTLANHFDMKADAFVQDFIRVLDTSRTRALIVLDNFETPWESSSERSQVEEILSKLSVSPHLSIVVTMRGAERPLGIAWTRPFLPPLSLLDPDSAKEVFVSISDVPEDDPNLPDLLRLIDYVPLAIVLMANLAQFSSCANLIDLWNEQKTAFLSRGNPSRQSSLDISLQISLSSERLQTTPEAFEVLQMLSLLPDGVAMPELLSMAPSAFNLAPAVSALRRVALIYDDVNQRLRLLSPVREFVGTNFPIEIKTFSLILEYYFQLLRKAEWEHQTFTHSAELTNLIFHLGNMRTVIDHALQKRFRVVDVIKATVELADISSSIFPGPLTHRLISFAKKLAHDLDEYALEAECIIVSRLNLGIRESVKEDVRQSTEALELARRAKAPLTEAKCLLDLGVNQRRLGDYVGAENSLKNALAIFHDSGNLLGQARCLGNLGDVAFSVSKQAEAIALASEGARIAEQHNFPLVAAKCYEVMAGVHKLRGAFPFVLRYTQRALTLRTSVLSQSWYHGPTLNALGDLYFVLGRITEAKEMYDKAYAVFTSSAREDWIACVHISFGRIALLRGNIQESLTHFHLSLQEWDRLKYPGEAANCLAAVAEAEIARANFATARSHLRQSLHLYRTNNEIGFRRNGTPLMRMGDIYLYEADTGAALRLYVTACAIHRKSANRISLAECVKKLGDVFRALEDLESAENCYQTSLNWISFLGARRQIADCCVGLAEIRRQRGDDLAARVEIVKADRLYELSEDLFARRFCTSFVLSLDQA</sequence>
<dbReference type="EMBL" id="KV428241">
    <property type="protein sequence ID" value="KZT33443.1"/>
    <property type="molecule type" value="Genomic_DNA"/>
</dbReference>
<proteinExistence type="predicted"/>
<feature type="domain" description="Novel STAND NTPase 1" evidence="1">
    <location>
        <begin position="202"/>
        <end position="341"/>
    </location>
</feature>
<name>A0A165YNT6_9AGAM</name>
<dbReference type="OrthoDB" id="431454at2759"/>
<dbReference type="InterPro" id="IPR027417">
    <property type="entry name" value="P-loop_NTPase"/>
</dbReference>
<dbReference type="Pfam" id="PF20703">
    <property type="entry name" value="nSTAND1"/>
    <property type="match status" value="1"/>
</dbReference>
<dbReference type="STRING" id="1314776.A0A165YNT6"/>
<keyword evidence="3" id="KW-1185">Reference proteome</keyword>
<organism evidence="2 3">
    <name type="scientific">Sistotremastrum suecicum HHB10207 ss-3</name>
    <dbReference type="NCBI Taxonomy" id="1314776"/>
    <lineage>
        <taxon>Eukaryota</taxon>
        <taxon>Fungi</taxon>
        <taxon>Dikarya</taxon>
        <taxon>Basidiomycota</taxon>
        <taxon>Agaricomycotina</taxon>
        <taxon>Agaricomycetes</taxon>
        <taxon>Sistotremastrales</taxon>
        <taxon>Sistotremastraceae</taxon>
        <taxon>Sistotremastrum</taxon>
    </lineage>
</organism>